<evidence type="ECO:0000313" key="3">
    <source>
        <dbReference type="Proteomes" id="UP000272010"/>
    </source>
</evidence>
<keyword evidence="2" id="KW-0614">Plasmid</keyword>
<organism evidence="2 3">
    <name type="scientific">Paracoccus yeei</name>
    <dbReference type="NCBI Taxonomy" id="147645"/>
    <lineage>
        <taxon>Bacteria</taxon>
        <taxon>Pseudomonadati</taxon>
        <taxon>Pseudomonadota</taxon>
        <taxon>Alphaproteobacteria</taxon>
        <taxon>Rhodobacterales</taxon>
        <taxon>Paracoccaceae</taxon>
        <taxon>Paracoccus</taxon>
    </lineage>
</organism>
<dbReference type="AlphaFoldDB" id="A0A386URD8"/>
<dbReference type="EC" id="2.7.1.32" evidence="2"/>
<dbReference type="SUPFAM" id="SSF56112">
    <property type="entry name" value="Protein kinase-like (PK-like)"/>
    <property type="match status" value="1"/>
</dbReference>
<dbReference type="GO" id="GO:0004103">
    <property type="term" value="F:choline kinase activity"/>
    <property type="evidence" value="ECO:0007669"/>
    <property type="project" value="UniProtKB-EC"/>
</dbReference>
<proteinExistence type="predicted"/>
<gene>
    <name evidence="2" type="ORF">PY32053_03717</name>
</gene>
<evidence type="ECO:0000259" key="1">
    <source>
        <dbReference type="Pfam" id="PF01636"/>
    </source>
</evidence>
<dbReference type="InterPro" id="IPR011009">
    <property type="entry name" value="Kinase-like_dom_sf"/>
</dbReference>
<dbReference type="Gene3D" id="3.30.200.20">
    <property type="entry name" value="Phosphorylase Kinase, domain 1"/>
    <property type="match status" value="1"/>
</dbReference>
<name>A0A386URD8_9RHOB</name>
<keyword evidence="2" id="KW-0808">Transferase</keyword>
<dbReference type="GO" id="GO:0005737">
    <property type="term" value="C:cytoplasm"/>
    <property type="evidence" value="ECO:0007669"/>
    <property type="project" value="TreeGrafter"/>
</dbReference>
<protein>
    <submittedName>
        <fullName evidence="2">Choline/ethanolamine kinase--aminoglycoside phosphotransferase</fullName>
        <ecNumber evidence="2">2.7.1.32</ecNumber>
    </submittedName>
</protein>
<evidence type="ECO:0000313" key="2">
    <source>
        <dbReference type="EMBL" id="AYF03263.1"/>
    </source>
</evidence>
<dbReference type="EMBL" id="CP031079">
    <property type="protein sequence ID" value="AYF03263.1"/>
    <property type="molecule type" value="Genomic_DNA"/>
</dbReference>
<feature type="domain" description="Aminoglycoside phosphotransferase" evidence="1">
    <location>
        <begin position="37"/>
        <end position="248"/>
    </location>
</feature>
<dbReference type="Gene3D" id="3.90.1200.10">
    <property type="match status" value="1"/>
</dbReference>
<dbReference type="GO" id="GO:0004305">
    <property type="term" value="F:ethanolamine kinase activity"/>
    <property type="evidence" value="ECO:0007669"/>
    <property type="project" value="TreeGrafter"/>
</dbReference>
<dbReference type="RefSeq" id="WP_120443928.1">
    <property type="nucleotide sequence ID" value="NZ_CP031079.1"/>
</dbReference>
<dbReference type="Pfam" id="PF01636">
    <property type="entry name" value="APH"/>
    <property type="match status" value="1"/>
</dbReference>
<dbReference type="PANTHER" id="PTHR22603:SF66">
    <property type="entry name" value="ETHANOLAMINE KINASE"/>
    <property type="match status" value="1"/>
</dbReference>
<geneLocation type="plasmid" evidence="3">
    <name>pyee1</name>
</geneLocation>
<dbReference type="GO" id="GO:0006646">
    <property type="term" value="P:phosphatidylethanolamine biosynthetic process"/>
    <property type="evidence" value="ECO:0007669"/>
    <property type="project" value="TreeGrafter"/>
</dbReference>
<reference evidence="3" key="1">
    <citation type="submission" date="2018-07" db="EMBL/GenBank/DDBJ databases">
        <title>Genome Structure of the Opportunistic Pathogen Paracoccus yeei (Alphaproteobacteria) and Identification of Putative Virulence Factors.</title>
        <authorList>
            <person name="Lasek R."/>
            <person name="Szuplewska M."/>
            <person name="Mitura M."/>
            <person name="Decewicz P."/>
            <person name="Chmielowska C."/>
            <person name="Pawlot A."/>
            <person name="Sentkowska D."/>
            <person name="Czarnecki J."/>
            <person name="Bartosik D."/>
        </authorList>
    </citation>
    <scope>NUCLEOTIDE SEQUENCE [LARGE SCALE GENOMIC DNA]</scope>
    <source>
        <strain evidence="3">CCUG 32053</strain>
        <plasmid evidence="3">pyee1</plasmid>
    </source>
</reference>
<sequence>MMMKPLGAAAHPLEETIEQVIRDAPLFRGGRGMVYGPVSGGISNENWRVQATDGSGDWFVKVPGQGTEMFIDRRAALDASQKAAAAGLGPRVHADLAHRGVEINDFLPDHRPSTHSDFACRDKRVAAIAAYRRMHALPALGLTKTVFDMIDEHAAQCRTLDAPRFRHHDWVMLNEAMAREALMAAGMDLVPCFNDPMPGNFMIGPDGSIMLIDYEYSSMNDRCYDLGIWFGEMFFTPAQEVELIEEYFGHAPRDLVARVTVHKALADVKWALWSMVQLRVSRLEFDFHKYGMWKLMRFRQITGHPDWPAQLRSL</sequence>
<dbReference type="CDD" id="cd05151">
    <property type="entry name" value="ChoK-like"/>
    <property type="match status" value="1"/>
</dbReference>
<keyword evidence="2" id="KW-0418">Kinase</keyword>
<dbReference type="InterPro" id="IPR002575">
    <property type="entry name" value="Aminoglycoside_PTrfase"/>
</dbReference>
<dbReference type="Proteomes" id="UP000272010">
    <property type="component" value="Plasmid pYEE1"/>
</dbReference>
<accession>A0A386URD8</accession>
<dbReference type="PANTHER" id="PTHR22603">
    <property type="entry name" value="CHOLINE/ETHANOALAMINE KINASE"/>
    <property type="match status" value="1"/>
</dbReference>